<name>A0AAJ1STW0_9MICC</name>
<reference evidence="2 3" key="1">
    <citation type="submission" date="2023-07" db="EMBL/GenBank/DDBJ databases">
        <title>Sorghum-associated microbial communities from plants grown in Nebraska, USA.</title>
        <authorList>
            <person name="Schachtman D."/>
        </authorList>
    </citation>
    <scope>NUCLEOTIDE SEQUENCE [LARGE SCALE GENOMIC DNA]</scope>
    <source>
        <strain evidence="2 3">DS1001</strain>
    </source>
</reference>
<dbReference type="Proteomes" id="UP001239267">
    <property type="component" value="Unassembled WGS sequence"/>
</dbReference>
<evidence type="ECO:0000256" key="1">
    <source>
        <dbReference type="SAM" id="MobiDB-lite"/>
    </source>
</evidence>
<sequence length="31" mass="3045">MRRNPEQDPSVNEPHGGPEAAATSTGGPGGA</sequence>
<protein>
    <submittedName>
        <fullName evidence="2">Uncharacterized protein</fullName>
    </submittedName>
</protein>
<evidence type="ECO:0000313" key="3">
    <source>
        <dbReference type="Proteomes" id="UP001239267"/>
    </source>
</evidence>
<dbReference type="AlphaFoldDB" id="A0AAJ1STW0"/>
<comment type="caution">
    <text evidence="2">The sequence shown here is derived from an EMBL/GenBank/DDBJ whole genome shotgun (WGS) entry which is preliminary data.</text>
</comment>
<gene>
    <name evidence="2" type="ORF">J2T23_003108</name>
</gene>
<keyword evidence="3" id="KW-1185">Reference proteome</keyword>
<dbReference type="EMBL" id="JAUSTB010000011">
    <property type="protein sequence ID" value="MDQ0147202.1"/>
    <property type="molecule type" value="Genomic_DNA"/>
</dbReference>
<organism evidence="2 3">
    <name type="scientific">Pseudarthrobacter niigatensis</name>
    <dbReference type="NCBI Taxonomy" id="369935"/>
    <lineage>
        <taxon>Bacteria</taxon>
        <taxon>Bacillati</taxon>
        <taxon>Actinomycetota</taxon>
        <taxon>Actinomycetes</taxon>
        <taxon>Micrococcales</taxon>
        <taxon>Micrococcaceae</taxon>
        <taxon>Pseudarthrobacter</taxon>
    </lineage>
</organism>
<accession>A0AAJ1STW0</accession>
<feature type="region of interest" description="Disordered" evidence="1">
    <location>
        <begin position="1"/>
        <end position="31"/>
    </location>
</feature>
<evidence type="ECO:0000313" key="2">
    <source>
        <dbReference type="EMBL" id="MDQ0147202.1"/>
    </source>
</evidence>
<proteinExistence type="predicted"/>